<dbReference type="PANTHER" id="PTHR47331:SF1">
    <property type="entry name" value="GAG-LIKE PROTEIN"/>
    <property type="match status" value="1"/>
</dbReference>
<evidence type="ECO:0000256" key="1">
    <source>
        <dbReference type="SAM" id="MobiDB-lite"/>
    </source>
</evidence>
<name>A0A2A4KAG8_HELVI</name>
<evidence type="ECO:0000259" key="3">
    <source>
        <dbReference type="Pfam" id="PF18701"/>
    </source>
</evidence>
<proteinExistence type="predicted"/>
<keyword evidence="2" id="KW-0812">Transmembrane</keyword>
<reference evidence="4" key="1">
    <citation type="submission" date="2017-09" db="EMBL/GenBank/DDBJ databases">
        <title>Contemporary evolution of a Lepidopteran species, Heliothis virescens, in response to modern agricultural practices.</title>
        <authorList>
            <person name="Fritz M.L."/>
            <person name="Deyonke A.M."/>
            <person name="Papanicolaou A."/>
            <person name="Micinski S."/>
            <person name="Westbrook J."/>
            <person name="Gould F."/>
        </authorList>
    </citation>
    <scope>NUCLEOTIDE SEQUENCE [LARGE SCALE GENOMIC DNA]</scope>
    <source>
        <strain evidence="4">HvINT-</strain>
        <tissue evidence="4">Whole body</tissue>
    </source>
</reference>
<dbReference type="InterPro" id="IPR040676">
    <property type="entry name" value="DUF5641"/>
</dbReference>
<evidence type="ECO:0000313" key="4">
    <source>
        <dbReference type="EMBL" id="PCG80976.1"/>
    </source>
</evidence>
<accession>A0A2A4KAG8</accession>
<sequence length="767" mass="89122">MKKDFWNSWTKDYLHQLQQRYKWKTNQDELAVGTIVLVKDDKISPSRWPLAKIKEIHPGNDNLTRVVTLQKSSGMEQKRSVHKLIPLPVKISETNDESRGNTIQSNSATITKRQNRCNKVSRWFIIMLTFIQILHFTTAAYVVKKMQPGFYVEQIGTAYVDRGVFRIQTSFEKYRLIQDFEKMKNVTSRFANLCKNAGTIIDPTHCEQLHHHLLEQESKFERTKEYLTEISNTRKRRGLLGQLLTSVFGVNDEVYRDINSLNLNQQKLIESANHQTKFMISTISQVNKTEERIRLKLEGFQNKLNQVIEYIDSNDRWYTKVDHNSINIHILRTYQLAINIMEEIKEIYNGLLEIYLSNSTVYSILTPKNISELIAVANKKLPSNLKIVYQHLLDTKIAQNDTHIQVYAYFPIQDISKYTLMYITAIPKKNADKTFQNIEVNKAYIGLNYNNELYFELSDEELKACIKRSESFICFPGAVKNMQLSENCMVNQLFKNQTKTKCRARTCHISNNAIWKQLYMQNTWLFIVRDYITTSIVCDGQREELELRGIGVLHISDNCIIKTPNNILTAKRTISVEFVTSYSKPLDFSISTYVVSNSKWNITKEEVIDSSKDIFQHLVDKENTLQTELDNTVWQQISSHTYVASFVSSIILFCIILVIICYGPQMIQWSRNAVQHYTRSSGEVNNPDKPSVVAGERPTQGVSDQQGRQRHPICSIEPIYNKPNHQPKQQKRKTREDVSPKSHTAPNESIELYQLESVPEWCQNVHK</sequence>
<dbReference type="EMBL" id="NWSH01000006">
    <property type="protein sequence ID" value="PCG80976.1"/>
    <property type="molecule type" value="Genomic_DNA"/>
</dbReference>
<feature type="domain" description="DUF5641" evidence="3">
    <location>
        <begin position="1"/>
        <end position="87"/>
    </location>
</feature>
<dbReference type="AlphaFoldDB" id="A0A2A4KAG8"/>
<comment type="caution">
    <text evidence="4">The sequence shown here is derived from an EMBL/GenBank/DDBJ whole genome shotgun (WGS) entry which is preliminary data.</text>
</comment>
<feature type="transmembrane region" description="Helical" evidence="2">
    <location>
        <begin position="642"/>
        <end position="662"/>
    </location>
</feature>
<feature type="transmembrane region" description="Helical" evidence="2">
    <location>
        <begin position="123"/>
        <end position="143"/>
    </location>
</feature>
<keyword evidence="2" id="KW-0472">Membrane</keyword>
<gene>
    <name evidence="4" type="ORF">B5V51_10536</name>
</gene>
<protein>
    <recommendedName>
        <fullName evidence="3">DUF5641 domain-containing protein</fullName>
    </recommendedName>
</protein>
<feature type="region of interest" description="Disordered" evidence="1">
    <location>
        <begin position="680"/>
        <end position="750"/>
    </location>
</feature>
<keyword evidence="2" id="KW-1133">Transmembrane helix</keyword>
<organism evidence="4">
    <name type="scientific">Heliothis virescens</name>
    <name type="common">Tobacco budworm moth</name>
    <dbReference type="NCBI Taxonomy" id="7102"/>
    <lineage>
        <taxon>Eukaryota</taxon>
        <taxon>Metazoa</taxon>
        <taxon>Ecdysozoa</taxon>
        <taxon>Arthropoda</taxon>
        <taxon>Hexapoda</taxon>
        <taxon>Insecta</taxon>
        <taxon>Pterygota</taxon>
        <taxon>Neoptera</taxon>
        <taxon>Endopterygota</taxon>
        <taxon>Lepidoptera</taxon>
        <taxon>Glossata</taxon>
        <taxon>Ditrysia</taxon>
        <taxon>Noctuoidea</taxon>
        <taxon>Noctuidae</taxon>
        <taxon>Heliothinae</taxon>
        <taxon>Heliothis</taxon>
    </lineage>
</organism>
<dbReference type="Pfam" id="PF18701">
    <property type="entry name" value="DUF5641"/>
    <property type="match status" value="1"/>
</dbReference>
<evidence type="ECO:0000256" key="2">
    <source>
        <dbReference type="SAM" id="Phobius"/>
    </source>
</evidence>
<dbReference type="PANTHER" id="PTHR47331">
    <property type="entry name" value="PHD-TYPE DOMAIN-CONTAINING PROTEIN"/>
    <property type="match status" value="1"/>
</dbReference>